<dbReference type="Pfam" id="PF03119">
    <property type="entry name" value="DNA_ligase_ZBD"/>
    <property type="match status" value="1"/>
</dbReference>
<keyword evidence="4 14" id="KW-0436">Ligase</keyword>
<dbReference type="Gene3D" id="3.30.470.30">
    <property type="entry name" value="DNA ligase/mRNA capping enzyme"/>
    <property type="match status" value="1"/>
</dbReference>
<protein>
    <recommendedName>
        <fullName evidence="3 14">DNA ligase</fullName>
        <ecNumber evidence="2 14">6.5.1.2</ecNumber>
    </recommendedName>
    <alternativeName>
        <fullName evidence="14">Polydeoxyribonucleotide synthase [NAD(+)]</fullName>
    </alternativeName>
</protein>
<feature type="binding site" evidence="14">
    <location>
        <position position="139"/>
    </location>
    <ligand>
        <name>NAD(+)</name>
        <dbReference type="ChEBI" id="CHEBI:57540"/>
    </ligand>
</feature>
<evidence type="ECO:0000256" key="12">
    <source>
        <dbReference type="ARBA" id="ARBA00034005"/>
    </source>
</evidence>
<keyword evidence="7 14" id="KW-0227">DNA damage</keyword>
<evidence type="ECO:0000256" key="4">
    <source>
        <dbReference type="ARBA" id="ARBA00022598"/>
    </source>
</evidence>
<feature type="binding site" evidence="14">
    <location>
        <position position="466"/>
    </location>
    <ligand>
        <name>Zn(2+)</name>
        <dbReference type="ChEBI" id="CHEBI:29105"/>
    </ligand>
</feature>
<dbReference type="SUPFAM" id="SSF56091">
    <property type="entry name" value="DNA ligase/mRNA capping enzyme, catalytic domain"/>
    <property type="match status" value="1"/>
</dbReference>
<keyword evidence="10 14" id="KW-0520">NAD</keyword>
<dbReference type="InterPro" id="IPR013839">
    <property type="entry name" value="DNAligase_adenylation"/>
</dbReference>
<dbReference type="PROSITE" id="PS50172">
    <property type="entry name" value="BRCT"/>
    <property type="match status" value="1"/>
</dbReference>
<dbReference type="RefSeq" id="WP_096999967.1">
    <property type="nucleotide sequence ID" value="NZ_OBEI01000002.1"/>
</dbReference>
<dbReference type="AlphaFoldDB" id="A0A285NBW1"/>
<name>A0A285NBW1_9AQUI</name>
<proteinExistence type="inferred from homology"/>
<dbReference type="GO" id="GO:0006281">
    <property type="term" value="P:DNA repair"/>
    <property type="evidence" value="ECO:0007669"/>
    <property type="project" value="UniProtKB-KW"/>
</dbReference>
<dbReference type="SUPFAM" id="SSF52113">
    <property type="entry name" value="BRCT domain"/>
    <property type="match status" value="1"/>
</dbReference>
<feature type="binding site" evidence="14">
    <location>
        <position position="200"/>
    </location>
    <ligand>
        <name>NAD(+)</name>
        <dbReference type="ChEBI" id="CHEBI:57540"/>
    </ligand>
</feature>
<dbReference type="EC" id="6.5.1.2" evidence="2 14"/>
<feature type="binding site" evidence="14">
    <location>
        <position position="349"/>
    </location>
    <ligand>
        <name>NAD(+)</name>
        <dbReference type="ChEBI" id="CHEBI:57540"/>
    </ligand>
</feature>
<organism evidence="16 17">
    <name type="scientific">Persephonella hydrogeniphila</name>
    <dbReference type="NCBI Taxonomy" id="198703"/>
    <lineage>
        <taxon>Bacteria</taxon>
        <taxon>Pseudomonadati</taxon>
        <taxon>Aquificota</taxon>
        <taxon>Aquificia</taxon>
        <taxon>Aquificales</taxon>
        <taxon>Hydrogenothermaceae</taxon>
        <taxon>Persephonella</taxon>
    </lineage>
</organism>
<dbReference type="FunFam" id="2.40.50.140:FF:000012">
    <property type="entry name" value="DNA ligase"/>
    <property type="match status" value="1"/>
</dbReference>
<keyword evidence="5 14" id="KW-0235">DNA replication</keyword>
<dbReference type="GO" id="GO:0046872">
    <property type="term" value="F:metal ion binding"/>
    <property type="evidence" value="ECO:0007669"/>
    <property type="project" value="UniProtKB-KW"/>
</dbReference>
<evidence type="ECO:0000256" key="14">
    <source>
        <dbReference type="HAMAP-Rule" id="MF_01588"/>
    </source>
</evidence>
<dbReference type="FunFam" id="1.10.150.20:FF:000007">
    <property type="entry name" value="DNA ligase"/>
    <property type="match status" value="1"/>
</dbReference>
<dbReference type="FunFam" id="1.10.150.20:FF:000006">
    <property type="entry name" value="DNA ligase"/>
    <property type="match status" value="1"/>
</dbReference>
<dbReference type="Pfam" id="PF03120">
    <property type="entry name" value="OB_DNA_ligase"/>
    <property type="match status" value="1"/>
</dbReference>
<feature type="active site" description="N6-AMP-lysine intermediate" evidence="14">
    <location>
        <position position="141"/>
    </location>
</feature>
<dbReference type="Pfam" id="PF12826">
    <property type="entry name" value="HHH_2"/>
    <property type="match status" value="1"/>
</dbReference>
<dbReference type="Pfam" id="PF14520">
    <property type="entry name" value="HHH_5"/>
    <property type="match status" value="1"/>
</dbReference>
<gene>
    <name evidence="14" type="primary">ligA</name>
    <name evidence="16" type="ORF">SAMN06265182_0792</name>
</gene>
<dbReference type="SMART" id="SM00278">
    <property type="entry name" value="HhH1"/>
    <property type="match status" value="3"/>
</dbReference>
<feature type="binding site" evidence="14">
    <location>
        <position position="446"/>
    </location>
    <ligand>
        <name>Zn(2+)</name>
        <dbReference type="ChEBI" id="CHEBI:29105"/>
    </ligand>
</feature>
<dbReference type="InterPro" id="IPR012340">
    <property type="entry name" value="NA-bd_OB-fold"/>
</dbReference>
<dbReference type="Gene3D" id="1.10.287.610">
    <property type="entry name" value="Helix hairpin bin"/>
    <property type="match status" value="1"/>
</dbReference>
<dbReference type="GO" id="GO:0003911">
    <property type="term" value="F:DNA ligase (NAD+) activity"/>
    <property type="evidence" value="ECO:0007669"/>
    <property type="project" value="UniProtKB-UniRule"/>
</dbReference>
<dbReference type="Gene3D" id="1.10.150.20">
    <property type="entry name" value="5' to 3' exonuclease, C-terminal subdomain"/>
    <property type="match status" value="2"/>
</dbReference>
<evidence type="ECO:0000256" key="11">
    <source>
        <dbReference type="ARBA" id="ARBA00023204"/>
    </source>
</evidence>
<keyword evidence="14" id="KW-0464">Manganese</keyword>
<dbReference type="OrthoDB" id="9759736at2"/>
<dbReference type="Pfam" id="PF00533">
    <property type="entry name" value="BRCT"/>
    <property type="match status" value="1"/>
</dbReference>
<dbReference type="InterPro" id="IPR041663">
    <property type="entry name" value="DisA/LigA_HHH"/>
</dbReference>
<dbReference type="InterPro" id="IPR036420">
    <property type="entry name" value="BRCT_dom_sf"/>
</dbReference>
<sequence>MYTEEKQRELIQKTKELLKISIDQIKNIKDAEKIVKDLREVIRYHDWRYYVLANPVISDYEYDKLFHLLKKIERKFPELITPDSPTQRVASGLTKEFPQVKHLAPMLSLDNSYNEEDLRDFDRRVREATGLDIVEYSVEPKFDGAGISLVYENNLFVRGATRGDGIVGEDITNNLRTIKTIPLSADFESYGINKIEIRGEVLIRKDIFKKINQERLEEGLPLFANPRNAAAGSIRLQDPKEVAKRNLEAFVYQITYAVDENNNNLLGTKIRKHNESIKMLYELGFRSPYKEIKVCKGIKEVIEYCKEWEQKRDEYPYELDGMVVKVNDISLYDKLGVTSHHPRWAIAFKFRARQATTRIIKVVFQVGRTGAVTPVAKLEPVEIGGVTVSSVSLINEDFIKEKDIRVGDLVLIERAGDVIPYVVKVIKEARTGKEKPIEFPKNCPACGSPLVRPPGEAVWRCVNINCPAQVVERIIYFASKDAMDIRGLGEAIVRRFYDLGFLRSIPDIYRLPYDRIKKLEGWGEKSVENLKQAVEESKHRPINRLITGLGIRYVGKVTAKTLSEHIKCVEDLKDWSVEDLEKLPDIGYVVARSIYDFFHNEQNIKMIYELKELGVNTCKEKEEKVEHLFEGKTFVFTGALQCCSREVAQEIVERLGGHATNSVSRKTSYVVVGENPGSKYRKAMQLGIKTINEEEFIDMIKNHIPEDLRGKVNI</sequence>
<dbReference type="Gene3D" id="6.20.10.30">
    <property type="match status" value="1"/>
</dbReference>
<dbReference type="GO" id="GO:0005829">
    <property type="term" value="C:cytosol"/>
    <property type="evidence" value="ECO:0007669"/>
    <property type="project" value="TreeGrafter"/>
</dbReference>
<keyword evidence="11 14" id="KW-0234">DNA repair</keyword>
<dbReference type="SMART" id="SM00292">
    <property type="entry name" value="BRCT"/>
    <property type="match status" value="1"/>
</dbReference>
<evidence type="ECO:0000313" key="16">
    <source>
        <dbReference type="EMBL" id="SNZ06768.1"/>
    </source>
</evidence>
<dbReference type="Gene3D" id="3.40.50.10190">
    <property type="entry name" value="BRCT domain"/>
    <property type="match status" value="1"/>
</dbReference>
<dbReference type="HAMAP" id="MF_01588">
    <property type="entry name" value="DNA_ligase_A"/>
    <property type="match status" value="1"/>
</dbReference>
<evidence type="ECO:0000256" key="3">
    <source>
        <dbReference type="ARBA" id="ARBA00013308"/>
    </source>
</evidence>
<evidence type="ECO:0000256" key="10">
    <source>
        <dbReference type="ARBA" id="ARBA00023027"/>
    </source>
</evidence>
<dbReference type="Pfam" id="PF01653">
    <property type="entry name" value="DNA_ligase_aden"/>
    <property type="match status" value="1"/>
</dbReference>
<comment type="similarity">
    <text evidence="13 14">Belongs to the NAD-dependent DNA ligase family. LigA subfamily.</text>
</comment>
<keyword evidence="8 14" id="KW-0862">Zinc</keyword>
<dbReference type="InterPro" id="IPR033136">
    <property type="entry name" value="DNA_ligase_CS"/>
</dbReference>
<comment type="function">
    <text evidence="1 14">DNA ligase that catalyzes the formation of phosphodiester linkages between 5'-phosphoryl and 3'-hydroxyl groups in double-stranded DNA using NAD as a coenzyme and as the energy source for the reaction. It is essential for DNA replication and repair of damaged DNA.</text>
</comment>
<comment type="cofactor">
    <cofactor evidence="14">
        <name>Mg(2+)</name>
        <dbReference type="ChEBI" id="CHEBI:18420"/>
    </cofactor>
    <cofactor evidence="14">
        <name>Mn(2+)</name>
        <dbReference type="ChEBI" id="CHEBI:29035"/>
    </cofactor>
</comment>
<dbReference type="GO" id="GO:0006260">
    <property type="term" value="P:DNA replication"/>
    <property type="evidence" value="ECO:0007669"/>
    <property type="project" value="UniProtKB-KW"/>
</dbReference>
<keyword evidence="6 14" id="KW-0479">Metal-binding</keyword>
<evidence type="ECO:0000259" key="15">
    <source>
        <dbReference type="PROSITE" id="PS50172"/>
    </source>
</evidence>
<feature type="domain" description="BRCT" evidence="15">
    <location>
        <begin position="624"/>
        <end position="702"/>
    </location>
</feature>
<dbReference type="GO" id="GO:0003677">
    <property type="term" value="F:DNA binding"/>
    <property type="evidence" value="ECO:0007669"/>
    <property type="project" value="InterPro"/>
</dbReference>
<dbReference type="CDD" id="cd00114">
    <property type="entry name" value="LIGANc"/>
    <property type="match status" value="1"/>
</dbReference>
<dbReference type="EMBL" id="OBEI01000002">
    <property type="protein sequence ID" value="SNZ06768.1"/>
    <property type="molecule type" value="Genomic_DNA"/>
</dbReference>
<evidence type="ECO:0000256" key="8">
    <source>
        <dbReference type="ARBA" id="ARBA00022833"/>
    </source>
</evidence>
<dbReference type="SMART" id="SM00532">
    <property type="entry name" value="LIGANc"/>
    <property type="match status" value="1"/>
</dbReference>
<dbReference type="InterPro" id="IPR004150">
    <property type="entry name" value="NAD_DNA_ligase_OB"/>
</dbReference>
<dbReference type="NCBIfam" id="NF005932">
    <property type="entry name" value="PRK07956.1"/>
    <property type="match status" value="1"/>
</dbReference>
<dbReference type="PANTHER" id="PTHR23389:SF9">
    <property type="entry name" value="DNA LIGASE"/>
    <property type="match status" value="1"/>
</dbReference>
<comment type="caution">
    <text evidence="14">Lacks conserved residue(s) required for the propagation of feature annotation.</text>
</comment>
<dbReference type="InterPro" id="IPR001357">
    <property type="entry name" value="BRCT_dom"/>
</dbReference>
<evidence type="ECO:0000256" key="1">
    <source>
        <dbReference type="ARBA" id="ARBA00004067"/>
    </source>
</evidence>
<dbReference type="Gene3D" id="2.40.50.140">
    <property type="entry name" value="Nucleic acid-binding proteins"/>
    <property type="match status" value="1"/>
</dbReference>
<evidence type="ECO:0000256" key="9">
    <source>
        <dbReference type="ARBA" id="ARBA00022842"/>
    </source>
</evidence>
<dbReference type="InterPro" id="IPR001679">
    <property type="entry name" value="DNA_ligase"/>
</dbReference>
<feature type="binding site" evidence="14">
    <location>
        <begin position="59"/>
        <end position="63"/>
    </location>
    <ligand>
        <name>NAD(+)</name>
        <dbReference type="ChEBI" id="CHEBI:57540"/>
    </ligand>
</feature>
<evidence type="ECO:0000256" key="6">
    <source>
        <dbReference type="ARBA" id="ARBA00022723"/>
    </source>
</evidence>
<evidence type="ECO:0000256" key="2">
    <source>
        <dbReference type="ARBA" id="ARBA00012722"/>
    </source>
</evidence>
<dbReference type="FunFam" id="3.30.470.30:FF:000001">
    <property type="entry name" value="DNA ligase"/>
    <property type="match status" value="1"/>
</dbReference>
<evidence type="ECO:0000313" key="17">
    <source>
        <dbReference type="Proteomes" id="UP000219036"/>
    </source>
</evidence>
<dbReference type="PANTHER" id="PTHR23389">
    <property type="entry name" value="CHROMOSOME TRANSMISSION FIDELITY FACTOR 18"/>
    <property type="match status" value="1"/>
</dbReference>
<accession>A0A285NBW1</accession>
<keyword evidence="9 14" id="KW-0460">Magnesium</keyword>
<evidence type="ECO:0000256" key="13">
    <source>
        <dbReference type="ARBA" id="ARBA00060881"/>
    </source>
</evidence>
<reference evidence="17" key="1">
    <citation type="submission" date="2017-09" db="EMBL/GenBank/DDBJ databases">
        <authorList>
            <person name="Varghese N."/>
            <person name="Submissions S."/>
        </authorList>
    </citation>
    <scope>NUCLEOTIDE SEQUENCE [LARGE SCALE GENOMIC DNA]</scope>
    <source>
        <strain evidence="17">DSM 15103</strain>
    </source>
</reference>
<dbReference type="CDD" id="cd17748">
    <property type="entry name" value="BRCT_DNA_ligase_like"/>
    <property type="match status" value="1"/>
</dbReference>
<dbReference type="InterPro" id="IPR010994">
    <property type="entry name" value="RuvA_2-like"/>
</dbReference>
<feature type="binding site" evidence="14">
    <location>
        <position position="443"/>
    </location>
    <ligand>
        <name>Zn(2+)</name>
        <dbReference type="ChEBI" id="CHEBI:29105"/>
    </ligand>
</feature>
<dbReference type="InterPro" id="IPR003583">
    <property type="entry name" value="Hlx-hairpin-Hlx_DNA-bd_motif"/>
</dbReference>
<dbReference type="PIRSF" id="PIRSF001604">
    <property type="entry name" value="LigA"/>
    <property type="match status" value="1"/>
</dbReference>
<keyword evidence="17" id="KW-1185">Reference proteome</keyword>
<dbReference type="InterPro" id="IPR004149">
    <property type="entry name" value="Znf_DNAligase_C4"/>
</dbReference>
<dbReference type="InterPro" id="IPR013840">
    <property type="entry name" value="DNAligase_N"/>
</dbReference>
<feature type="binding site" evidence="14">
    <location>
        <position position="325"/>
    </location>
    <ligand>
        <name>NAD(+)</name>
        <dbReference type="ChEBI" id="CHEBI:57540"/>
    </ligand>
</feature>
<dbReference type="SUPFAM" id="SSF50249">
    <property type="entry name" value="Nucleic acid-binding proteins"/>
    <property type="match status" value="1"/>
</dbReference>
<feature type="binding site" evidence="14">
    <location>
        <begin position="108"/>
        <end position="109"/>
    </location>
    <ligand>
        <name>NAD(+)</name>
        <dbReference type="ChEBI" id="CHEBI:57540"/>
    </ligand>
</feature>
<dbReference type="PROSITE" id="PS01056">
    <property type="entry name" value="DNA_LIGASE_N2"/>
    <property type="match status" value="1"/>
</dbReference>
<feature type="binding site" evidence="14">
    <location>
        <position position="162"/>
    </location>
    <ligand>
        <name>NAD(+)</name>
        <dbReference type="ChEBI" id="CHEBI:57540"/>
    </ligand>
</feature>
<dbReference type="NCBIfam" id="TIGR00575">
    <property type="entry name" value="dnlj"/>
    <property type="match status" value="1"/>
</dbReference>
<dbReference type="Proteomes" id="UP000219036">
    <property type="component" value="Unassembled WGS sequence"/>
</dbReference>
<evidence type="ECO:0000256" key="5">
    <source>
        <dbReference type="ARBA" id="ARBA00022705"/>
    </source>
</evidence>
<evidence type="ECO:0000256" key="7">
    <source>
        <dbReference type="ARBA" id="ARBA00022763"/>
    </source>
</evidence>
<dbReference type="SUPFAM" id="SSF47781">
    <property type="entry name" value="RuvA domain 2-like"/>
    <property type="match status" value="1"/>
</dbReference>
<comment type="catalytic activity">
    <reaction evidence="12 14">
        <text>NAD(+) + (deoxyribonucleotide)n-3'-hydroxyl + 5'-phospho-(deoxyribonucleotide)m = (deoxyribonucleotide)n+m + AMP + beta-nicotinamide D-nucleotide.</text>
        <dbReference type="EC" id="6.5.1.2"/>
    </reaction>
</comment>